<proteinExistence type="predicted"/>
<reference evidence="1" key="1">
    <citation type="submission" date="2020-08" db="EMBL/GenBank/DDBJ databases">
        <title>Multicomponent nature underlies the extraordinary mechanical properties of spider dragline silk.</title>
        <authorList>
            <person name="Kono N."/>
            <person name="Nakamura H."/>
            <person name="Mori M."/>
            <person name="Yoshida Y."/>
            <person name="Ohtoshi R."/>
            <person name="Malay A.D."/>
            <person name="Moran D.A.P."/>
            <person name="Tomita M."/>
            <person name="Numata K."/>
            <person name="Arakawa K."/>
        </authorList>
    </citation>
    <scope>NUCLEOTIDE SEQUENCE</scope>
</reference>
<evidence type="ECO:0000313" key="2">
    <source>
        <dbReference type="Proteomes" id="UP000887013"/>
    </source>
</evidence>
<dbReference type="Proteomes" id="UP000887013">
    <property type="component" value="Unassembled WGS sequence"/>
</dbReference>
<dbReference type="EMBL" id="BMAW01131348">
    <property type="protein sequence ID" value="GFU39059.1"/>
    <property type="molecule type" value="Genomic_DNA"/>
</dbReference>
<sequence length="139" mass="15623">MDRLLNCPSTFSLKPGGENRTKMHCFGFLISNEGFHQPLPDPWSNASSCRNAAGRTVDEGARRASIVSESKERRTKRLEPLVFYTVPTGWGHVKRCSRVINGWMEEGACSCACVAANDDIRCVQYDTILLLFPWLTRRG</sequence>
<organism evidence="1 2">
    <name type="scientific">Nephila pilipes</name>
    <name type="common">Giant wood spider</name>
    <name type="synonym">Nephila maculata</name>
    <dbReference type="NCBI Taxonomy" id="299642"/>
    <lineage>
        <taxon>Eukaryota</taxon>
        <taxon>Metazoa</taxon>
        <taxon>Ecdysozoa</taxon>
        <taxon>Arthropoda</taxon>
        <taxon>Chelicerata</taxon>
        <taxon>Arachnida</taxon>
        <taxon>Araneae</taxon>
        <taxon>Araneomorphae</taxon>
        <taxon>Entelegynae</taxon>
        <taxon>Araneoidea</taxon>
        <taxon>Nephilidae</taxon>
        <taxon>Nephila</taxon>
    </lineage>
</organism>
<keyword evidence="2" id="KW-1185">Reference proteome</keyword>
<evidence type="ECO:0000313" key="1">
    <source>
        <dbReference type="EMBL" id="GFU39059.1"/>
    </source>
</evidence>
<comment type="caution">
    <text evidence="1">The sequence shown here is derived from an EMBL/GenBank/DDBJ whole genome shotgun (WGS) entry which is preliminary data.</text>
</comment>
<accession>A0A8X6QVD4</accession>
<name>A0A8X6QVD4_NEPPI</name>
<gene>
    <name evidence="1" type="ORF">NPIL_106151</name>
</gene>
<dbReference type="AlphaFoldDB" id="A0A8X6QVD4"/>
<protein>
    <submittedName>
        <fullName evidence="1">Uncharacterized protein</fullName>
    </submittedName>
</protein>